<reference evidence="2" key="1">
    <citation type="submission" date="2018-05" db="EMBL/GenBank/DDBJ databases">
        <authorList>
            <person name="Deangelis K."/>
            <person name="Huntemann M."/>
            <person name="Clum A."/>
            <person name="Pillay M."/>
            <person name="Palaniappan K."/>
            <person name="Varghese N."/>
            <person name="Mikhailova N."/>
            <person name="Stamatis D."/>
            <person name="Reddy T."/>
            <person name="Daum C."/>
            <person name="Shapiro N."/>
            <person name="Ivanova N."/>
            <person name="Kyrpides N."/>
            <person name="Woyke T."/>
        </authorList>
    </citation>
    <scope>NUCLEOTIDE SEQUENCE [LARGE SCALE GENOMIC DNA]</scope>
    <source>
        <strain evidence="2">GAS496</strain>
    </source>
</reference>
<name>A0A318H885_9MYCO</name>
<proteinExistence type="predicted"/>
<reference evidence="1 2" key="2">
    <citation type="submission" date="2018-06" db="EMBL/GenBank/DDBJ databases">
        <title>Sequencing of bacterial isolates from soil warming experiment in Harvard Forest, Massachusetts, USA.</title>
        <authorList>
            <person name="Deangelis K.PhD."/>
        </authorList>
    </citation>
    <scope>NUCLEOTIDE SEQUENCE [LARGE SCALE GENOMIC DNA]</scope>
    <source>
        <strain evidence="1 2">GAS496</strain>
    </source>
</reference>
<evidence type="ECO:0000313" key="2">
    <source>
        <dbReference type="Proteomes" id="UP000247781"/>
    </source>
</evidence>
<sequence length="100" mass="10884">MEEHDIPKPTLLDDTEEVLGEPSFELLIKDGVPVVSGSYFIQPPLSAVSAEWDAAHENRLNVRANDGSEWIADNVPRSGRVSVVLHPVDGVHPAYATKAL</sequence>
<protein>
    <submittedName>
        <fullName evidence="1">Uncharacterized protein</fullName>
    </submittedName>
</protein>
<evidence type="ECO:0000313" key="1">
    <source>
        <dbReference type="EMBL" id="PXX01665.1"/>
    </source>
</evidence>
<accession>A0A318H885</accession>
<dbReference type="RefSeq" id="WP_110319397.1">
    <property type="nucleotide sequence ID" value="NZ_QJJU01000027.1"/>
</dbReference>
<dbReference type="AlphaFoldDB" id="A0A318H885"/>
<dbReference type="Proteomes" id="UP000247781">
    <property type="component" value="Unassembled WGS sequence"/>
</dbReference>
<keyword evidence="2" id="KW-1185">Reference proteome</keyword>
<dbReference type="EMBL" id="QJJU01000027">
    <property type="protein sequence ID" value="PXX01665.1"/>
    <property type="molecule type" value="Genomic_DNA"/>
</dbReference>
<gene>
    <name evidence="1" type="ORF">C8E89_12759</name>
</gene>
<organism evidence="1 2">
    <name type="scientific">Mycolicibacterium moriokaense</name>
    <dbReference type="NCBI Taxonomy" id="39691"/>
    <lineage>
        <taxon>Bacteria</taxon>
        <taxon>Bacillati</taxon>
        <taxon>Actinomycetota</taxon>
        <taxon>Actinomycetes</taxon>
        <taxon>Mycobacteriales</taxon>
        <taxon>Mycobacteriaceae</taxon>
        <taxon>Mycolicibacterium</taxon>
    </lineage>
</organism>
<dbReference type="OrthoDB" id="9892110at2"/>
<comment type="caution">
    <text evidence="1">The sequence shown here is derived from an EMBL/GenBank/DDBJ whole genome shotgun (WGS) entry which is preliminary data.</text>
</comment>